<dbReference type="EMBL" id="JAIZPD010000003">
    <property type="protein sequence ID" value="KAH0965615.1"/>
    <property type="molecule type" value="Genomic_DNA"/>
</dbReference>
<keyword evidence="1" id="KW-0812">Transmembrane</keyword>
<feature type="transmembrane region" description="Helical" evidence="1">
    <location>
        <begin position="106"/>
        <end position="126"/>
    </location>
</feature>
<dbReference type="RefSeq" id="XP_044723128.1">
    <property type="nucleotide sequence ID" value="XM_044862102.1"/>
</dbReference>
<sequence length="350" mass="38342">MSAGGQHGGQPDAMAQLRAQGPPYPPQGASLGGMPTTTLDIPVSAVLAFVFALSAAVNMTMFQLNKHRGHKFVFSAVLFGFSMARVSSNLMRIVWACYPRNARVAIAASILANAGVIALFIVNLFFVQRVLRAFQPRLGWSRPVRIAFRSLIASVVACLVMVIVSIVYSFYTLDPSKHAQLRDVQLVAVVFLAVLAFLPIPIALVAMLLPRRGHSVENFGSGTMRTKVRLLLFTSLILTLGAGFRAGVAFVQRPADSPAWFHHKACFYCFSYLIELIVVFTYVVSRFDRRFHIPDGSSQPGHYSTGVPAAEKKSANYDGFASDDQQGQQMAWDERLRGDIAQQREASARG</sequence>
<feature type="transmembrane region" description="Helical" evidence="1">
    <location>
        <begin position="72"/>
        <end position="94"/>
    </location>
</feature>
<dbReference type="Pfam" id="PF11309">
    <property type="entry name" value="DUF3112"/>
    <property type="match status" value="1"/>
</dbReference>
<evidence type="ECO:0000313" key="2">
    <source>
        <dbReference type="EMBL" id="KAH0965615.1"/>
    </source>
</evidence>
<protein>
    <submittedName>
        <fullName evidence="2">Family c-likeg-protein-coupled receptor protein</fullName>
    </submittedName>
</protein>
<evidence type="ECO:0000313" key="3">
    <source>
        <dbReference type="Proteomes" id="UP000824596"/>
    </source>
</evidence>
<keyword evidence="1" id="KW-0472">Membrane</keyword>
<dbReference type="AlphaFoldDB" id="A0A9P8SLA6"/>
<dbReference type="OrthoDB" id="3357002at2759"/>
<comment type="caution">
    <text evidence="2">The sequence shown here is derived from an EMBL/GenBank/DDBJ whole genome shotgun (WGS) entry which is preliminary data.</text>
</comment>
<feature type="transmembrane region" description="Helical" evidence="1">
    <location>
        <begin position="41"/>
        <end position="60"/>
    </location>
</feature>
<proteinExistence type="predicted"/>
<organism evidence="2 3">
    <name type="scientific">Hirsutella rhossiliensis</name>
    <dbReference type="NCBI Taxonomy" id="111463"/>
    <lineage>
        <taxon>Eukaryota</taxon>
        <taxon>Fungi</taxon>
        <taxon>Dikarya</taxon>
        <taxon>Ascomycota</taxon>
        <taxon>Pezizomycotina</taxon>
        <taxon>Sordariomycetes</taxon>
        <taxon>Hypocreomycetidae</taxon>
        <taxon>Hypocreales</taxon>
        <taxon>Ophiocordycipitaceae</taxon>
        <taxon>Hirsutella</taxon>
    </lineage>
</organism>
<dbReference type="PANTHER" id="PTHR35184:SF1">
    <property type="entry name" value="INTEGRAL MEMBRANE PROTEIN"/>
    <property type="match status" value="1"/>
</dbReference>
<keyword evidence="3" id="KW-1185">Reference proteome</keyword>
<name>A0A9P8SLA6_9HYPO</name>
<keyword evidence="2" id="KW-0675">Receptor</keyword>
<feature type="transmembrane region" description="Helical" evidence="1">
    <location>
        <begin position="230"/>
        <end position="253"/>
    </location>
</feature>
<evidence type="ECO:0000256" key="1">
    <source>
        <dbReference type="SAM" id="Phobius"/>
    </source>
</evidence>
<feature type="transmembrane region" description="Helical" evidence="1">
    <location>
        <begin position="146"/>
        <end position="171"/>
    </location>
</feature>
<dbReference type="InterPro" id="IPR021460">
    <property type="entry name" value="DUF3112"/>
</dbReference>
<feature type="transmembrane region" description="Helical" evidence="1">
    <location>
        <begin position="265"/>
        <end position="284"/>
    </location>
</feature>
<gene>
    <name evidence="2" type="ORF">HRG_03631</name>
</gene>
<accession>A0A9P8SLA6</accession>
<dbReference type="Proteomes" id="UP000824596">
    <property type="component" value="Unassembled WGS sequence"/>
</dbReference>
<keyword evidence="1" id="KW-1133">Transmembrane helix</keyword>
<feature type="transmembrane region" description="Helical" evidence="1">
    <location>
        <begin position="186"/>
        <end position="209"/>
    </location>
</feature>
<reference evidence="2" key="1">
    <citation type="submission" date="2021-09" db="EMBL/GenBank/DDBJ databases">
        <title>A high-quality genome of the endoparasitic fungus Hirsutella rhossiliensis with a comparison of Hirsutella genomes reveals transposable elements contributing to genome size variation.</title>
        <authorList>
            <person name="Lin R."/>
            <person name="Jiao Y."/>
            <person name="Sun X."/>
            <person name="Ling J."/>
            <person name="Xie B."/>
            <person name="Cheng X."/>
        </authorList>
    </citation>
    <scope>NUCLEOTIDE SEQUENCE</scope>
    <source>
        <strain evidence="2">HR02</strain>
    </source>
</reference>
<dbReference type="GeneID" id="68352760"/>
<dbReference type="PANTHER" id="PTHR35184">
    <property type="entry name" value="YALI0C10208P"/>
    <property type="match status" value="1"/>
</dbReference>